<dbReference type="Pfam" id="PF00580">
    <property type="entry name" value="UvrD-helicase"/>
    <property type="match status" value="1"/>
</dbReference>
<dbReference type="InterPro" id="IPR014017">
    <property type="entry name" value="DNA_helicase_UvrD-like_C"/>
</dbReference>
<feature type="region of interest" description="Disordered" evidence="10">
    <location>
        <begin position="575"/>
        <end position="599"/>
    </location>
</feature>
<dbReference type="PROSITE" id="PS50967">
    <property type="entry name" value="HRDC"/>
    <property type="match status" value="1"/>
</dbReference>
<evidence type="ECO:0000313" key="14">
    <source>
        <dbReference type="EMBL" id="CAB4767581.1"/>
    </source>
</evidence>
<feature type="domain" description="HRDC" evidence="11">
    <location>
        <begin position="597"/>
        <end position="673"/>
    </location>
</feature>
<dbReference type="InterPro" id="IPR010997">
    <property type="entry name" value="HRDC-like_sf"/>
</dbReference>
<dbReference type="InterPro" id="IPR027417">
    <property type="entry name" value="P-loop_NTPase"/>
</dbReference>
<dbReference type="Gene3D" id="1.10.486.10">
    <property type="entry name" value="PCRA, domain 4"/>
    <property type="match status" value="2"/>
</dbReference>
<dbReference type="GO" id="GO:0043138">
    <property type="term" value="F:3'-5' DNA helicase activity"/>
    <property type="evidence" value="ECO:0007669"/>
    <property type="project" value="UniProtKB-EC"/>
</dbReference>
<dbReference type="Gene3D" id="1.10.10.160">
    <property type="match status" value="1"/>
</dbReference>
<dbReference type="EMBL" id="CAEZYR010000156">
    <property type="protein sequence ID" value="CAB4767581.1"/>
    <property type="molecule type" value="Genomic_DNA"/>
</dbReference>
<evidence type="ECO:0000259" key="13">
    <source>
        <dbReference type="PROSITE" id="PS51217"/>
    </source>
</evidence>
<protein>
    <recommendedName>
        <fullName evidence="8">DNA 3'-5' helicase</fullName>
        <ecNumber evidence="8">5.6.2.4</ecNumber>
    </recommendedName>
</protein>
<keyword evidence="5" id="KW-0067">ATP-binding</keyword>
<evidence type="ECO:0000256" key="2">
    <source>
        <dbReference type="ARBA" id="ARBA00022741"/>
    </source>
</evidence>
<dbReference type="SUPFAM" id="SSF47819">
    <property type="entry name" value="HRDC-like"/>
    <property type="match status" value="1"/>
</dbReference>
<feature type="domain" description="UvrD-like helicase ATP-binding" evidence="12">
    <location>
        <begin position="21"/>
        <end position="296"/>
    </location>
</feature>
<dbReference type="PANTHER" id="PTHR11070:SF69">
    <property type="entry name" value="ATP-DEPENDENT DNA HELICASE UVRD2"/>
    <property type="match status" value="1"/>
</dbReference>
<evidence type="ECO:0000256" key="9">
    <source>
        <dbReference type="ARBA" id="ARBA00048988"/>
    </source>
</evidence>
<dbReference type="GO" id="GO:0016787">
    <property type="term" value="F:hydrolase activity"/>
    <property type="evidence" value="ECO:0007669"/>
    <property type="project" value="UniProtKB-KW"/>
</dbReference>
<dbReference type="EMBL" id="CAFBMH010000016">
    <property type="protein sequence ID" value="CAB4897709.1"/>
    <property type="molecule type" value="Genomic_DNA"/>
</dbReference>
<dbReference type="Gene3D" id="3.40.50.300">
    <property type="entry name" value="P-loop containing nucleotide triphosphate hydrolases"/>
    <property type="match status" value="3"/>
</dbReference>
<dbReference type="Pfam" id="PF13361">
    <property type="entry name" value="UvrD_C"/>
    <property type="match status" value="2"/>
</dbReference>
<name>A0A6J7P4W7_9ZZZZ</name>
<comment type="catalytic activity">
    <reaction evidence="9">
        <text>ATP + H2O = ADP + phosphate + H(+)</text>
        <dbReference type="Rhea" id="RHEA:13065"/>
        <dbReference type="ChEBI" id="CHEBI:15377"/>
        <dbReference type="ChEBI" id="CHEBI:15378"/>
        <dbReference type="ChEBI" id="CHEBI:30616"/>
        <dbReference type="ChEBI" id="CHEBI:43474"/>
        <dbReference type="ChEBI" id="CHEBI:456216"/>
        <dbReference type="EC" id="5.6.2.4"/>
    </reaction>
</comment>
<evidence type="ECO:0000313" key="15">
    <source>
        <dbReference type="EMBL" id="CAB4897709.1"/>
    </source>
</evidence>
<dbReference type="EMBL" id="CAFBOS010000091">
    <property type="protein sequence ID" value="CAB4999958.1"/>
    <property type="molecule type" value="Genomic_DNA"/>
</dbReference>
<dbReference type="SUPFAM" id="SSF52540">
    <property type="entry name" value="P-loop containing nucleoside triphosphate hydrolases"/>
    <property type="match status" value="1"/>
</dbReference>
<evidence type="ECO:0000313" key="16">
    <source>
        <dbReference type="EMBL" id="CAB4999958.1"/>
    </source>
</evidence>
<evidence type="ECO:0000259" key="11">
    <source>
        <dbReference type="PROSITE" id="PS50967"/>
    </source>
</evidence>
<evidence type="ECO:0000256" key="6">
    <source>
        <dbReference type="ARBA" id="ARBA00023235"/>
    </source>
</evidence>
<proteinExistence type="inferred from homology"/>
<evidence type="ECO:0000256" key="10">
    <source>
        <dbReference type="SAM" id="MobiDB-lite"/>
    </source>
</evidence>
<sequence length="673" mass="73340">MFRLPPSTTGPDPSRVADLLDGLNAEQREAVVTPHSPLRILAGAGSGKTRVLTRRIAHRVVTDDVDPRHVLALTFTRKAAGELNSRLRALGLRDAVAAGTFHGIAYAQLRSRWADRNIKPPVLLDRKLGFLRRMLPPGSDHTQALDLAGEIEWAKARAITPDRYERAAASRKCSIPAARVATLFERYEEDKKRRRMVDFDDLLSLCRRAISADAEFSAAQRWRFRHFFVDEFQDVNPLQFSLLNAWMGDRDDLCVVGDPNQAIYAWNGADADYLVSFDRHFAGAQTVELRHNYRSTPEILNAAGAALGSGRLAGQQLIAERPSGPAPRLRAFRTDKDEAVGIARAVRDARGPGQRWSAQAVLVRTNAQIPLLEEACRAAGIPCRTRGGGLLALPEIKNALAGLESGRAPLATALVDLELMTETDDDQPAAEADRRANIGALVRLGHDLLAVDPGATAGSFVEWARASAATDQFGHGGDAVDILTFHAAKGLEWPVVHLAGIEDGLVPIGHAKRDGELAEERRLFYVACTRAENELRISWAEQRTFGTRSMNRSRSSWIDDVELANASPQFIAARTAANRARERSPLGPSRRAGRSAGPPDSALLGALKQWRTATAKGAKVPAYVIFADATLEAVAAAKPLTHNDLLRLSGIGPVKVERYGAALLEILREHTDT</sequence>
<dbReference type="Gene3D" id="1.10.150.80">
    <property type="entry name" value="HRDC domain"/>
    <property type="match status" value="1"/>
</dbReference>
<dbReference type="InterPro" id="IPR002121">
    <property type="entry name" value="HRDC_dom"/>
</dbReference>
<dbReference type="PANTHER" id="PTHR11070">
    <property type="entry name" value="UVRD / RECB / PCRA DNA HELICASE FAMILY MEMBER"/>
    <property type="match status" value="1"/>
</dbReference>
<comment type="catalytic activity">
    <reaction evidence="7">
        <text>Couples ATP hydrolysis with the unwinding of duplex DNA by translocating in the 3'-5' direction.</text>
        <dbReference type="EC" id="5.6.2.4"/>
    </reaction>
</comment>
<dbReference type="InterPro" id="IPR044876">
    <property type="entry name" value="HRDC_dom_sf"/>
</dbReference>
<evidence type="ECO:0000256" key="1">
    <source>
        <dbReference type="ARBA" id="ARBA00009922"/>
    </source>
</evidence>
<keyword evidence="3" id="KW-0378">Hydrolase</keyword>
<dbReference type="GO" id="GO:0000725">
    <property type="term" value="P:recombinational repair"/>
    <property type="evidence" value="ECO:0007669"/>
    <property type="project" value="TreeGrafter"/>
</dbReference>
<keyword evidence="6" id="KW-0413">Isomerase</keyword>
<comment type="similarity">
    <text evidence="1">Belongs to the helicase family. UvrD subfamily.</text>
</comment>
<dbReference type="InterPro" id="IPR000212">
    <property type="entry name" value="DNA_helicase_UvrD/REP"/>
</dbReference>
<dbReference type="InterPro" id="IPR014016">
    <property type="entry name" value="UvrD-like_ATP-bd"/>
</dbReference>
<dbReference type="PROSITE" id="PS51217">
    <property type="entry name" value="UVRD_HELICASE_CTER"/>
    <property type="match status" value="1"/>
</dbReference>
<evidence type="ECO:0000256" key="8">
    <source>
        <dbReference type="ARBA" id="ARBA00034808"/>
    </source>
</evidence>
<gene>
    <name evidence="14" type="ORF">UFOPK2754_02903</name>
    <name evidence="15" type="ORF">UFOPK3543_00677</name>
    <name evidence="16" type="ORF">UFOPK3967_01562</name>
</gene>
<dbReference type="SMART" id="SM00341">
    <property type="entry name" value="HRDC"/>
    <property type="match status" value="1"/>
</dbReference>
<dbReference type="InterPro" id="IPR013986">
    <property type="entry name" value="DExx_box_DNA_helicase_dom_sf"/>
</dbReference>
<reference evidence="16" key="1">
    <citation type="submission" date="2020-05" db="EMBL/GenBank/DDBJ databases">
        <authorList>
            <person name="Chiriac C."/>
            <person name="Salcher M."/>
            <person name="Ghai R."/>
            <person name="Kavagutti S V."/>
        </authorList>
    </citation>
    <scope>NUCLEOTIDE SEQUENCE</scope>
</reference>
<evidence type="ECO:0000256" key="4">
    <source>
        <dbReference type="ARBA" id="ARBA00022806"/>
    </source>
</evidence>
<dbReference type="CDD" id="cd17932">
    <property type="entry name" value="DEXQc_UvrD"/>
    <property type="match status" value="1"/>
</dbReference>
<feature type="domain" description="UvrD-like helicase C-terminal" evidence="13">
    <location>
        <begin position="296"/>
        <end position="533"/>
    </location>
</feature>
<evidence type="ECO:0000256" key="5">
    <source>
        <dbReference type="ARBA" id="ARBA00022840"/>
    </source>
</evidence>
<dbReference type="PROSITE" id="PS51198">
    <property type="entry name" value="UVRD_HELICASE_ATP_BIND"/>
    <property type="match status" value="1"/>
</dbReference>
<dbReference type="EC" id="5.6.2.4" evidence="8"/>
<evidence type="ECO:0000259" key="12">
    <source>
        <dbReference type="PROSITE" id="PS51198"/>
    </source>
</evidence>
<dbReference type="Pfam" id="PF00570">
    <property type="entry name" value="HRDC"/>
    <property type="match status" value="1"/>
</dbReference>
<keyword evidence="2" id="KW-0547">Nucleotide-binding</keyword>
<accession>A0A6J7P4W7</accession>
<evidence type="ECO:0000256" key="7">
    <source>
        <dbReference type="ARBA" id="ARBA00034617"/>
    </source>
</evidence>
<dbReference type="AlphaFoldDB" id="A0A6J7P4W7"/>
<dbReference type="GO" id="GO:0005524">
    <property type="term" value="F:ATP binding"/>
    <property type="evidence" value="ECO:0007669"/>
    <property type="project" value="UniProtKB-KW"/>
</dbReference>
<keyword evidence="4" id="KW-0347">Helicase</keyword>
<dbReference type="GO" id="GO:0003677">
    <property type="term" value="F:DNA binding"/>
    <property type="evidence" value="ECO:0007669"/>
    <property type="project" value="UniProtKB-KW"/>
</dbReference>
<organism evidence="16">
    <name type="scientific">freshwater metagenome</name>
    <dbReference type="NCBI Taxonomy" id="449393"/>
    <lineage>
        <taxon>unclassified sequences</taxon>
        <taxon>metagenomes</taxon>
        <taxon>ecological metagenomes</taxon>
    </lineage>
</organism>
<evidence type="ECO:0000256" key="3">
    <source>
        <dbReference type="ARBA" id="ARBA00022801"/>
    </source>
</evidence>